<dbReference type="AlphaFoldDB" id="F3ZNW5"/>
<dbReference type="Gene3D" id="3.20.20.80">
    <property type="entry name" value="Glycosidases"/>
    <property type="match status" value="1"/>
</dbReference>
<dbReference type="PROSITE" id="PS51257">
    <property type="entry name" value="PROKAR_LIPOPROTEIN"/>
    <property type="match status" value="1"/>
</dbReference>
<dbReference type="Proteomes" id="UP000018439">
    <property type="component" value="Chromosome"/>
</dbReference>
<dbReference type="CDD" id="cd11350">
    <property type="entry name" value="AmyAc_4"/>
    <property type="match status" value="1"/>
</dbReference>
<evidence type="ECO:0000256" key="1">
    <source>
        <dbReference type="ARBA" id="ARBA00023277"/>
    </source>
</evidence>
<dbReference type="HOGENOM" id="CLU_004245_5_0_10"/>
<proteinExistence type="predicted"/>
<dbReference type="GO" id="GO:0003844">
    <property type="term" value="F:1,4-alpha-glucan branching enzyme activity"/>
    <property type="evidence" value="ECO:0007669"/>
    <property type="project" value="TreeGrafter"/>
</dbReference>
<feature type="domain" description="Glycosyl hydrolase family 13 catalytic" evidence="2">
    <location>
        <begin position="186"/>
        <end position="540"/>
    </location>
</feature>
<dbReference type="Gene3D" id="2.60.40.10">
    <property type="entry name" value="Immunoglobulins"/>
    <property type="match status" value="1"/>
</dbReference>
<gene>
    <name evidence="3" type="ORF">Bcop_1343</name>
</gene>
<dbReference type="PANTHER" id="PTHR43651:SF3">
    <property type="entry name" value="1,4-ALPHA-GLUCAN-BRANCHING ENZYME"/>
    <property type="match status" value="1"/>
</dbReference>
<name>F3ZNW5_9BACE</name>
<dbReference type="OrthoDB" id="9761875at2"/>
<evidence type="ECO:0000313" key="4">
    <source>
        <dbReference type="Proteomes" id="UP000018439"/>
    </source>
</evidence>
<dbReference type="EMBL" id="CM001167">
    <property type="protein sequence ID" value="EGJ71541.1"/>
    <property type="molecule type" value="Genomic_DNA"/>
</dbReference>
<dbReference type="SMART" id="SM00642">
    <property type="entry name" value="Aamy"/>
    <property type="match status" value="1"/>
</dbReference>
<dbReference type="GO" id="GO:0005737">
    <property type="term" value="C:cytoplasm"/>
    <property type="evidence" value="ECO:0007669"/>
    <property type="project" value="TreeGrafter"/>
</dbReference>
<dbReference type="InterPro" id="IPR013783">
    <property type="entry name" value="Ig-like_fold"/>
</dbReference>
<reference evidence="3 4" key="1">
    <citation type="journal article" date="2011" name="Stand. Genomic Sci.">
        <title>Non-contiguous finished genome sequence of Bacteroides coprosuis type strain (PC139).</title>
        <authorList>
            <person name="Land M."/>
            <person name="Held B."/>
            <person name="Gronow S."/>
            <person name="Abt B."/>
            <person name="Lucas S."/>
            <person name="Del Rio T.G."/>
            <person name="Nolan M."/>
            <person name="Tice H."/>
            <person name="Cheng J.F."/>
            <person name="Pitluck S."/>
            <person name="Liolios K."/>
            <person name="Pagani I."/>
            <person name="Ivanova N."/>
            <person name="Mavromatis K."/>
            <person name="Mikhailova N."/>
            <person name="Pati A."/>
            <person name="Tapia R."/>
            <person name="Han C."/>
            <person name="Goodwin L."/>
            <person name="Chen A."/>
            <person name="Palaniappan K."/>
            <person name="Hauser L."/>
            <person name="Brambilla E.M."/>
            <person name="Rohde M."/>
            <person name="Goker M."/>
            <person name="Detter J.C."/>
            <person name="Woyke T."/>
            <person name="Bristow J."/>
            <person name="Eisen J.A."/>
            <person name="Markowitz V."/>
            <person name="Hugenholtz P."/>
            <person name="Kyrpides N.C."/>
            <person name="Klenk H.P."/>
            <person name="Lapidus A."/>
        </authorList>
    </citation>
    <scope>NUCLEOTIDE SEQUENCE [LARGE SCALE GENOMIC DNA]</scope>
    <source>
        <strain evidence="3 4">DSM 18011</strain>
    </source>
</reference>
<organism evidence="3 4">
    <name type="scientific">Bacteroides coprosuis DSM 18011</name>
    <dbReference type="NCBI Taxonomy" id="679937"/>
    <lineage>
        <taxon>Bacteria</taxon>
        <taxon>Pseudomonadati</taxon>
        <taxon>Bacteroidota</taxon>
        <taxon>Bacteroidia</taxon>
        <taxon>Bacteroidales</taxon>
        <taxon>Bacteroidaceae</taxon>
        <taxon>Bacteroides</taxon>
    </lineage>
</organism>
<dbReference type="InterPro" id="IPR006047">
    <property type="entry name" value="GH13_cat_dom"/>
</dbReference>
<dbReference type="Pfam" id="PF00128">
    <property type="entry name" value="Alpha-amylase"/>
    <property type="match status" value="1"/>
</dbReference>
<accession>F3ZNW5</accession>
<dbReference type="GO" id="GO:0005975">
    <property type="term" value="P:carbohydrate metabolic process"/>
    <property type="evidence" value="ECO:0007669"/>
    <property type="project" value="InterPro"/>
</dbReference>
<keyword evidence="4" id="KW-1185">Reference proteome</keyword>
<dbReference type="STRING" id="679937.Bcop_1343"/>
<dbReference type="InterPro" id="IPR014756">
    <property type="entry name" value="Ig_E-set"/>
</dbReference>
<dbReference type="PANTHER" id="PTHR43651">
    <property type="entry name" value="1,4-ALPHA-GLUCAN-BRANCHING ENZYME"/>
    <property type="match status" value="1"/>
</dbReference>
<keyword evidence="1" id="KW-0119">Carbohydrate metabolism</keyword>
<protein>
    <submittedName>
        <fullName evidence="3">Alpha amylase catalytic region</fullName>
    </submittedName>
</protein>
<dbReference type="SUPFAM" id="SSF81296">
    <property type="entry name" value="E set domains"/>
    <property type="match status" value="1"/>
</dbReference>
<evidence type="ECO:0000259" key="2">
    <source>
        <dbReference type="SMART" id="SM00642"/>
    </source>
</evidence>
<dbReference type="InterPro" id="IPR017853">
    <property type="entry name" value="GH"/>
</dbReference>
<dbReference type="eggNOG" id="COG0296">
    <property type="taxonomic scope" value="Bacteria"/>
</dbReference>
<evidence type="ECO:0000313" key="3">
    <source>
        <dbReference type="EMBL" id="EGJ71541.1"/>
    </source>
</evidence>
<dbReference type="SUPFAM" id="SSF51445">
    <property type="entry name" value="(Trans)glycosidases"/>
    <property type="match status" value="1"/>
</dbReference>
<sequence>MKNRLFLLLYILPFLLISCNNDKDKNPWLGHKPKPSGIYEVDGKLGELRDGITRINDETLAFVLYAPQRTEVKLVGEFNDWKADNAFTFHKEGDRFYIHLSGFDSTQQYACQYLIDGKIRIADPYATTILDPNDKYIDSSIYPNLVEYPAGAKNELAMLVSTQQDDYNWKVPTFKVENPHNMVIYELLIRDFTEERSIQAVQQKLDYLKTLGVDAIQLMPFNEFEGNDSWGYNPSYYFATDKAYGTPKAYKDFIDECHSKGIAVIMDMVLNHAFDQCALVKLAKDDNGNINPTNPWFNVKSPNPEYHWGQDFNHESEVTQAFVDSVCSYWMSEYKVDGFRFDFTKGFTNTPGDGWAYDGARIRILSRMADEIWKRKKDAVVIFEHLTDNAEEKELAELGIYLWGNMNPPYNQTTMGYDQNDLNGTSYTQRGFSTPQLVAYMESHDEERLMFKNLAYGKEEGDYSVKNLETALDRVEAAAAFYFTVPGPKMIWQFGERGYDIELNDDRLAPKPPHWEYMEEPARRHLYDRYAYFIQMRKEIPAFTTKDYIIDAGEGFIKKILLKHAQGNVCAVSNFDVKEHSVTLDLDEAGNWTDYFSNEVVTTSSQVTIKLLPGEYKIWIQK</sequence>